<dbReference type="EMBL" id="UGCU01000001">
    <property type="protein sequence ID" value="STJ12535.1"/>
    <property type="molecule type" value="Genomic_DNA"/>
</dbReference>
<accession>A0A376VMK4</accession>
<dbReference type="SUPFAM" id="SSF117457">
    <property type="entry name" value="FumA C-terminal domain-like"/>
    <property type="match status" value="1"/>
</dbReference>
<dbReference type="InterPro" id="IPR051208">
    <property type="entry name" value="Class-I_Fumarase/Tartrate_DH"/>
</dbReference>
<dbReference type="AlphaFoldDB" id="A0A376VMK4"/>
<dbReference type="PANTHER" id="PTHR30389:SF0">
    <property type="entry name" value="FUMARATE HYDRATASE CLASS I, AEROBIC"/>
    <property type="match status" value="1"/>
</dbReference>
<protein>
    <submittedName>
        <fullName evidence="4">Class I fumarate hydratase</fullName>
        <ecNumber evidence="4">4.2.1.2</ecNumber>
    </submittedName>
</protein>
<evidence type="ECO:0000313" key="4">
    <source>
        <dbReference type="EMBL" id="STJ12535.1"/>
    </source>
</evidence>
<dbReference type="GO" id="GO:0004333">
    <property type="term" value="F:fumarate hydratase activity"/>
    <property type="evidence" value="ECO:0007669"/>
    <property type="project" value="UniProtKB-EC"/>
</dbReference>
<proteinExistence type="inferred from homology"/>
<dbReference type="PANTHER" id="PTHR30389">
    <property type="entry name" value="FUMARATE HYDRATASE-RELATED"/>
    <property type="match status" value="1"/>
</dbReference>
<dbReference type="Pfam" id="PF05683">
    <property type="entry name" value="Fumerase_C"/>
    <property type="match status" value="1"/>
</dbReference>
<dbReference type="Gene3D" id="3.20.130.10">
    <property type="entry name" value="Fe-S hydro-lyase, tartrate dehydratase beta-type, catalytic domain"/>
    <property type="match status" value="1"/>
</dbReference>
<keyword evidence="2 4" id="KW-0456">Lyase</keyword>
<evidence type="ECO:0000259" key="3">
    <source>
        <dbReference type="Pfam" id="PF05683"/>
    </source>
</evidence>
<sequence length="151" mass="16831">MALSCSADRNIKAKINKHGIWLEKLEHNPGQYIPASLREENHAQHVQLDLNRPLRDVMQDLARLPVGTRVSLSGPIVVARDIAHAKIKARLDNAEPMPDYLKHHIVYYAGPAKTPENMACGSLGSNHGRSNGRLCRYLPGGWRQSGDVIER</sequence>
<gene>
    <name evidence="4" type="primary">fumA_3</name>
    <name evidence="4" type="ORF">NCTC9077_04292</name>
</gene>
<feature type="domain" description="Fe-S hydro-lyase tartrate dehydratase beta-type catalytic" evidence="3">
    <location>
        <begin position="19"/>
        <end position="125"/>
    </location>
</feature>
<evidence type="ECO:0000313" key="5">
    <source>
        <dbReference type="Proteomes" id="UP000254495"/>
    </source>
</evidence>
<dbReference type="Proteomes" id="UP000254495">
    <property type="component" value="Unassembled WGS sequence"/>
</dbReference>
<evidence type="ECO:0000256" key="2">
    <source>
        <dbReference type="ARBA" id="ARBA00023239"/>
    </source>
</evidence>
<dbReference type="InterPro" id="IPR004647">
    <property type="entry name" value="Fe-S_hydro-lyase_TtdB-typ_cat"/>
</dbReference>
<comment type="similarity">
    <text evidence="1">Belongs to the class-I fumarase family.</text>
</comment>
<reference evidence="4 5" key="1">
    <citation type="submission" date="2018-06" db="EMBL/GenBank/DDBJ databases">
        <authorList>
            <consortium name="Pathogen Informatics"/>
            <person name="Doyle S."/>
        </authorList>
    </citation>
    <scope>NUCLEOTIDE SEQUENCE [LARGE SCALE GENOMIC DNA]</scope>
    <source>
        <strain evidence="4 5">NCTC9077</strain>
    </source>
</reference>
<dbReference type="EC" id="4.2.1.2" evidence="4"/>
<organism evidence="4 5">
    <name type="scientific">Escherichia coli</name>
    <dbReference type="NCBI Taxonomy" id="562"/>
    <lineage>
        <taxon>Bacteria</taxon>
        <taxon>Pseudomonadati</taxon>
        <taxon>Pseudomonadota</taxon>
        <taxon>Gammaproteobacteria</taxon>
        <taxon>Enterobacterales</taxon>
        <taxon>Enterobacteriaceae</taxon>
        <taxon>Escherichia</taxon>
    </lineage>
</organism>
<dbReference type="InterPro" id="IPR036660">
    <property type="entry name" value="Fe-S_hydroAse_TtdB_cat_sf"/>
</dbReference>
<evidence type="ECO:0000256" key="1">
    <source>
        <dbReference type="ARBA" id="ARBA00008876"/>
    </source>
</evidence>
<name>A0A376VMK4_ECOLX</name>